<feature type="transmembrane region" description="Helical" evidence="6">
    <location>
        <begin position="286"/>
        <end position="311"/>
    </location>
</feature>
<organism evidence="8 9">
    <name type="scientific">Candidatus Egerieicola faecale</name>
    <dbReference type="NCBI Taxonomy" id="2840774"/>
    <lineage>
        <taxon>Bacteria</taxon>
        <taxon>Bacillati</taxon>
        <taxon>Bacillota</taxon>
        <taxon>Clostridia</taxon>
        <taxon>Eubacteriales</taxon>
        <taxon>Oscillospiraceae</taxon>
        <taxon>Oscillospiraceae incertae sedis</taxon>
        <taxon>Candidatus Egerieicola</taxon>
    </lineage>
</organism>
<keyword evidence="4 6" id="KW-1133">Transmembrane helix</keyword>
<comment type="subcellular location">
    <subcellularLocation>
        <location evidence="1 6">Cell membrane</location>
        <topology evidence="1 6">Multi-pass membrane protein</topology>
    </subcellularLocation>
</comment>
<feature type="transmembrane region" description="Helical" evidence="6">
    <location>
        <begin position="149"/>
        <end position="173"/>
    </location>
</feature>
<comment type="caution">
    <text evidence="8">The sequence shown here is derived from an EMBL/GenBank/DDBJ whole genome shotgun (WGS) entry which is preliminary data.</text>
</comment>
<evidence type="ECO:0000256" key="4">
    <source>
        <dbReference type="ARBA" id="ARBA00022989"/>
    </source>
</evidence>
<proteinExistence type="inferred from homology"/>
<evidence type="ECO:0000256" key="5">
    <source>
        <dbReference type="ARBA" id="ARBA00023136"/>
    </source>
</evidence>
<dbReference type="GO" id="GO:0055085">
    <property type="term" value="P:transmembrane transport"/>
    <property type="evidence" value="ECO:0007669"/>
    <property type="project" value="UniProtKB-UniRule"/>
</dbReference>
<dbReference type="GO" id="GO:0005886">
    <property type="term" value="C:plasma membrane"/>
    <property type="evidence" value="ECO:0007669"/>
    <property type="project" value="UniProtKB-SubCell"/>
</dbReference>
<evidence type="ECO:0000256" key="3">
    <source>
        <dbReference type="ARBA" id="ARBA00022692"/>
    </source>
</evidence>
<dbReference type="PANTHER" id="PTHR46795">
    <property type="entry name" value="ABC TRANSPORTER PERMEASE-RELATED-RELATED"/>
    <property type="match status" value="1"/>
</dbReference>
<evidence type="ECO:0000259" key="7">
    <source>
        <dbReference type="Pfam" id="PF02687"/>
    </source>
</evidence>
<evidence type="ECO:0000256" key="6">
    <source>
        <dbReference type="PIRNR" id="PIRNR018968"/>
    </source>
</evidence>
<dbReference type="PIRSF" id="PIRSF018968">
    <property type="entry name" value="ABC_permease_BceB"/>
    <property type="match status" value="1"/>
</dbReference>
<dbReference type="PROSITE" id="PS51257">
    <property type="entry name" value="PROKAR_LIPOPROTEIN"/>
    <property type="match status" value="1"/>
</dbReference>
<dbReference type="Pfam" id="PF02687">
    <property type="entry name" value="FtsX"/>
    <property type="match status" value="1"/>
</dbReference>
<feature type="transmembrane region" description="Helical" evidence="6">
    <location>
        <begin position="103"/>
        <end position="129"/>
    </location>
</feature>
<evidence type="ECO:0000256" key="1">
    <source>
        <dbReference type="ARBA" id="ARBA00004651"/>
    </source>
</evidence>
<dbReference type="InterPro" id="IPR052536">
    <property type="entry name" value="ABC-4_Integral_Memb_Prot"/>
</dbReference>
<name>A0A9D1LKT0_9FIRM</name>
<keyword evidence="6" id="KW-0813">Transport</keyword>
<keyword evidence="3 6" id="KW-0812">Transmembrane</keyword>
<feature type="transmembrane region" description="Helical" evidence="6">
    <location>
        <begin position="647"/>
        <end position="674"/>
    </location>
</feature>
<dbReference type="Proteomes" id="UP000824082">
    <property type="component" value="Unassembled WGS sequence"/>
</dbReference>
<evidence type="ECO:0000256" key="2">
    <source>
        <dbReference type="ARBA" id="ARBA00022475"/>
    </source>
</evidence>
<dbReference type="PANTHER" id="PTHR46795:SF3">
    <property type="entry name" value="ABC TRANSPORTER PERMEASE"/>
    <property type="match status" value="1"/>
</dbReference>
<evidence type="ECO:0000313" key="9">
    <source>
        <dbReference type="Proteomes" id="UP000824082"/>
    </source>
</evidence>
<dbReference type="AlphaFoldDB" id="A0A9D1LKT0"/>
<feature type="transmembrane region" description="Helical" evidence="6">
    <location>
        <begin position="228"/>
        <end position="254"/>
    </location>
</feature>
<reference evidence="8" key="2">
    <citation type="journal article" date="2021" name="PeerJ">
        <title>Extensive microbial diversity within the chicken gut microbiome revealed by metagenomics and culture.</title>
        <authorList>
            <person name="Gilroy R."/>
            <person name="Ravi A."/>
            <person name="Getino M."/>
            <person name="Pursley I."/>
            <person name="Horton D.L."/>
            <person name="Alikhan N.F."/>
            <person name="Baker D."/>
            <person name="Gharbi K."/>
            <person name="Hall N."/>
            <person name="Watson M."/>
            <person name="Adriaenssens E.M."/>
            <person name="Foster-Nyarko E."/>
            <person name="Jarju S."/>
            <person name="Secka A."/>
            <person name="Antonio M."/>
            <person name="Oren A."/>
            <person name="Chaudhuri R.R."/>
            <person name="La Ragione R."/>
            <person name="Hildebrand F."/>
            <person name="Pallen M.J."/>
        </authorList>
    </citation>
    <scope>NUCLEOTIDE SEQUENCE</scope>
    <source>
        <strain evidence="8">4509</strain>
    </source>
</reference>
<sequence>MRKFFYSRLALQNIRKNGKFYFPYLLAFLGCVCGMYLILSLSTGDGIANLRGGEYVAGFMTFGTGIVGLFAAIFLFYTNSFLIKRRKRELGLYNILGMEKRHIAKVLFLESFFIAFAGIVIGLGLGVALDKLMILLVSAIIQSDVPFGFSISWTGILTCLLLFGAIWICTLVYNLARIQLSKPVELLRSENVGEREPKTRWLVTIFGILCLGAGYAMAVLITDPIASMALYFVAVILVVIGTYCLFIGVSVFVLKALRKWKRFYYKPNHFINVSGMIYRMKQNGVGLANICILSTMVLVAVSTTVSLYLGIQGGLSGKDFTIYPYSTVYSALSADSMEEIAQDAAQKQGLSVSEFEGGISLDVTVSLNNDSEFIFDLGPYEPNILVLLTQEDYNRSAQQPVSLAPGEALVYEQISGQNYGDDLKDNFSIGGLTFTKTGDMVLPNYLQEEYGAFAYPVYYVVVDSFDTLEQVNQMQIAAYQEQASIYQGYYQFNTGGTEEQQMAILNSLWDDGYAKMTSDSHAASEEWSGGFRASNLLSDRADAYALFGGFLFLGLFIGILFTLAAVLIIYYKQLSEGYEDQHRYEILQKVGMSRKEVKKTIRSQVLMVFFLPLIVTAIHLAFNFNIMNRILDLMDSGTASQFAGDTFLFTTIITLAAFCVIYTLVYLATSRAYLRIVSPKKR</sequence>
<keyword evidence="5 6" id="KW-0472">Membrane</keyword>
<protein>
    <submittedName>
        <fullName evidence="8">ABC transporter permease</fullName>
    </submittedName>
</protein>
<feature type="transmembrane region" description="Helical" evidence="6">
    <location>
        <begin position="544"/>
        <end position="571"/>
    </location>
</feature>
<dbReference type="EMBL" id="DVMX01000135">
    <property type="protein sequence ID" value="HIU42282.1"/>
    <property type="molecule type" value="Genomic_DNA"/>
</dbReference>
<feature type="transmembrane region" description="Helical" evidence="6">
    <location>
        <begin position="21"/>
        <end position="39"/>
    </location>
</feature>
<dbReference type="InterPro" id="IPR027022">
    <property type="entry name" value="ABC_permease_BceB-typ"/>
</dbReference>
<evidence type="ECO:0000313" key="8">
    <source>
        <dbReference type="EMBL" id="HIU42282.1"/>
    </source>
</evidence>
<feature type="transmembrane region" description="Helical" evidence="6">
    <location>
        <begin position="605"/>
        <end position="627"/>
    </location>
</feature>
<feature type="transmembrane region" description="Helical" evidence="6">
    <location>
        <begin position="201"/>
        <end position="222"/>
    </location>
</feature>
<reference evidence="8" key="1">
    <citation type="submission" date="2020-10" db="EMBL/GenBank/DDBJ databases">
        <authorList>
            <person name="Gilroy R."/>
        </authorList>
    </citation>
    <scope>NUCLEOTIDE SEQUENCE</scope>
    <source>
        <strain evidence="8">4509</strain>
    </source>
</reference>
<feature type="domain" description="ABC3 transporter permease C-terminal" evidence="7">
    <location>
        <begin position="65"/>
        <end position="176"/>
    </location>
</feature>
<gene>
    <name evidence="8" type="ORF">IAD19_06985</name>
</gene>
<feature type="transmembrane region" description="Helical" evidence="6">
    <location>
        <begin position="59"/>
        <end position="82"/>
    </location>
</feature>
<keyword evidence="2 6" id="KW-1003">Cell membrane</keyword>
<dbReference type="InterPro" id="IPR003838">
    <property type="entry name" value="ABC3_permease_C"/>
</dbReference>
<accession>A0A9D1LKT0</accession>
<comment type="similarity">
    <text evidence="6">Belongs to the ABC-4 integral membrane protein family.</text>
</comment>